<dbReference type="EMBL" id="VSWC01000131">
    <property type="protein sequence ID" value="KAA1081346.1"/>
    <property type="molecule type" value="Genomic_DNA"/>
</dbReference>
<evidence type="ECO:0000313" key="3">
    <source>
        <dbReference type="Proteomes" id="UP000324748"/>
    </source>
</evidence>
<reference evidence="3 4" key="1">
    <citation type="submission" date="2019-05" db="EMBL/GenBank/DDBJ databases">
        <title>Emergence of the Ug99 lineage of the wheat stem rust pathogen through somatic hybridization.</title>
        <authorList>
            <person name="Li F."/>
            <person name="Upadhyaya N.M."/>
            <person name="Sperschneider J."/>
            <person name="Matny O."/>
            <person name="Nguyen-Phuc H."/>
            <person name="Mago R."/>
            <person name="Raley C."/>
            <person name="Miller M.E."/>
            <person name="Silverstein K.A.T."/>
            <person name="Henningsen E."/>
            <person name="Hirsch C.D."/>
            <person name="Visser B."/>
            <person name="Pretorius Z.A."/>
            <person name="Steffenson B.J."/>
            <person name="Schwessinger B."/>
            <person name="Dodds P.N."/>
            <person name="Figueroa M."/>
        </authorList>
    </citation>
    <scope>NUCLEOTIDE SEQUENCE [LARGE SCALE GENOMIC DNA]</scope>
    <source>
        <strain evidence="1">21-0</strain>
        <strain evidence="2 4">Ug99</strain>
    </source>
</reference>
<protein>
    <submittedName>
        <fullName evidence="2">Uncharacterized protein</fullName>
    </submittedName>
</protein>
<comment type="caution">
    <text evidence="2">The sequence shown here is derived from an EMBL/GenBank/DDBJ whole genome shotgun (WGS) entry which is preliminary data.</text>
</comment>
<dbReference type="Proteomes" id="UP000325313">
    <property type="component" value="Unassembled WGS sequence"/>
</dbReference>
<organism evidence="2 4">
    <name type="scientific">Puccinia graminis f. sp. tritici</name>
    <dbReference type="NCBI Taxonomy" id="56615"/>
    <lineage>
        <taxon>Eukaryota</taxon>
        <taxon>Fungi</taxon>
        <taxon>Dikarya</taxon>
        <taxon>Basidiomycota</taxon>
        <taxon>Pucciniomycotina</taxon>
        <taxon>Pucciniomycetes</taxon>
        <taxon>Pucciniales</taxon>
        <taxon>Pucciniaceae</taxon>
        <taxon>Puccinia</taxon>
    </lineage>
</organism>
<sequence>MKVYLKVYHFALLHMAELRWYIWKPGGKSNFYHPGFTTRGGDALRASPAEEVNRVAKPARIATQLGPLATRAALPNTRGCYYNYQSLANQ</sequence>
<accession>A0A5B0NTN5</accession>
<evidence type="ECO:0000313" key="4">
    <source>
        <dbReference type="Proteomes" id="UP000325313"/>
    </source>
</evidence>
<evidence type="ECO:0000313" key="1">
    <source>
        <dbReference type="EMBL" id="KAA1081346.1"/>
    </source>
</evidence>
<gene>
    <name evidence="1" type="ORF">PGT21_034433</name>
    <name evidence="2" type="ORF">PGTUg99_014273</name>
</gene>
<dbReference type="OrthoDB" id="10502625at2759"/>
<dbReference type="EMBL" id="VDEP01000379">
    <property type="protein sequence ID" value="KAA1092016.1"/>
    <property type="molecule type" value="Genomic_DNA"/>
</dbReference>
<name>A0A5B0NTN5_PUCGR</name>
<evidence type="ECO:0000313" key="2">
    <source>
        <dbReference type="EMBL" id="KAA1092016.1"/>
    </source>
</evidence>
<keyword evidence="3" id="KW-1185">Reference proteome</keyword>
<proteinExistence type="predicted"/>
<dbReference type="Proteomes" id="UP000324748">
    <property type="component" value="Unassembled WGS sequence"/>
</dbReference>
<dbReference type="AlphaFoldDB" id="A0A5B0NTN5"/>